<dbReference type="InterPro" id="IPR053235">
    <property type="entry name" value="Ser_Thr_kinase"/>
</dbReference>
<dbReference type="InterPro" id="IPR011009">
    <property type="entry name" value="Kinase-like_dom_sf"/>
</dbReference>
<dbReference type="AlphaFoldDB" id="A0AAV4HC13"/>
<evidence type="ECO:0000259" key="1">
    <source>
        <dbReference type="PROSITE" id="PS50011"/>
    </source>
</evidence>
<dbReference type="EMBL" id="BMAT01008906">
    <property type="protein sequence ID" value="GFR95027.1"/>
    <property type="molecule type" value="Genomic_DNA"/>
</dbReference>
<evidence type="ECO:0000313" key="2">
    <source>
        <dbReference type="EMBL" id="GFR95027.1"/>
    </source>
</evidence>
<dbReference type="GO" id="GO:0004674">
    <property type="term" value="F:protein serine/threonine kinase activity"/>
    <property type="evidence" value="ECO:0007669"/>
    <property type="project" value="TreeGrafter"/>
</dbReference>
<dbReference type="CDD" id="cd00180">
    <property type="entry name" value="PKc"/>
    <property type="match status" value="1"/>
</dbReference>
<keyword evidence="3" id="KW-1185">Reference proteome</keyword>
<evidence type="ECO:0000313" key="3">
    <source>
        <dbReference type="Proteomes" id="UP000762676"/>
    </source>
</evidence>
<gene>
    <name evidence="2" type="ORF">ElyMa_004418500</name>
</gene>
<dbReference type="PIRSF" id="PIRSF000654">
    <property type="entry name" value="Integrin-linked_kinase"/>
    <property type="match status" value="1"/>
</dbReference>
<organism evidence="2 3">
    <name type="scientific">Elysia marginata</name>
    <dbReference type="NCBI Taxonomy" id="1093978"/>
    <lineage>
        <taxon>Eukaryota</taxon>
        <taxon>Metazoa</taxon>
        <taxon>Spiralia</taxon>
        <taxon>Lophotrochozoa</taxon>
        <taxon>Mollusca</taxon>
        <taxon>Gastropoda</taxon>
        <taxon>Heterobranchia</taxon>
        <taxon>Euthyneura</taxon>
        <taxon>Panpulmonata</taxon>
        <taxon>Sacoglossa</taxon>
        <taxon>Placobranchoidea</taxon>
        <taxon>Plakobranchidae</taxon>
        <taxon>Elysia</taxon>
    </lineage>
</organism>
<keyword evidence="2" id="KW-0808">Transferase</keyword>
<dbReference type="InterPro" id="IPR000719">
    <property type="entry name" value="Prot_kinase_dom"/>
</dbReference>
<sequence length="280" mass="30606">MAEAAASSGVQEPHVVDLGEEDFFESYGLTKLKILGQGLAGRIYLVKADNDGGVSMAVKKFPLFEELRDQSLQHFKAEVSTMQALSHPNLVPCHIAVRCEDYLALAMPYYPGGDLLDDWGNQGVPLITSYMLDVARAVEYMHSKQIANTDIKPDNVFLSASGHAHLGDFGLAVAVTGESGTIAARWLGGTEEYWAPEQVDADAQESLDPFKLDVYALGVTFYVLVSEEEPDMDVDYLARVQASPDLGLSPNQRSALEQMLQPNPLDRPTASQVVKLLEMK</sequence>
<dbReference type="SMART" id="SM00220">
    <property type="entry name" value="S_TKc"/>
    <property type="match status" value="1"/>
</dbReference>
<reference evidence="2 3" key="1">
    <citation type="journal article" date="2021" name="Elife">
        <title>Chloroplast acquisition without the gene transfer in kleptoplastic sea slugs, Plakobranchus ocellatus.</title>
        <authorList>
            <person name="Maeda T."/>
            <person name="Takahashi S."/>
            <person name="Yoshida T."/>
            <person name="Shimamura S."/>
            <person name="Takaki Y."/>
            <person name="Nagai Y."/>
            <person name="Toyoda A."/>
            <person name="Suzuki Y."/>
            <person name="Arimoto A."/>
            <person name="Ishii H."/>
            <person name="Satoh N."/>
            <person name="Nishiyama T."/>
            <person name="Hasebe M."/>
            <person name="Maruyama T."/>
            <person name="Minagawa J."/>
            <person name="Obokata J."/>
            <person name="Shigenobu S."/>
        </authorList>
    </citation>
    <scope>NUCLEOTIDE SEQUENCE [LARGE SCALE GENOMIC DNA]</scope>
</reference>
<comment type="caution">
    <text evidence="2">The sequence shown here is derived from an EMBL/GenBank/DDBJ whole genome shotgun (WGS) entry which is preliminary data.</text>
</comment>
<accession>A0AAV4HC13</accession>
<protein>
    <submittedName>
        <fullName evidence="2">Kinase-like protein</fullName>
    </submittedName>
</protein>
<dbReference type="SUPFAM" id="SSF56112">
    <property type="entry name" value="Protein kinase-like (PK-like)"/>
    <property type="match status" value="1"/>
</dbReference>
<feature type="domain" description="Protein kinase" evidence="1">
    <location>
        <begin position="29"/>
        <end position="280"/>
    </location>
</feature>
<dbReference type="Gene3D" id="3.30.200.20">
    <property type="entry name" value="Phosphorylase Kinase, domain 1"/>
    <property type="match status" value="1"/>
</dbReference>
<dbReference type="PANTHER" id="PTHR24361">
    <property type="entry name" value="MITOGEN-ACTIVATED KINASE KINASE KINASE"/>
    <property type="match status" value="1"/>
</dbReference>
<dbReference type="Pfam" id="PF00069">
    <property type="entry name" value="Pkinase"/>
    <property type="match status" value="1"/>
</dbReference>
<name>A0AAV4HC13_9GAST</name>
<dbReference type="Gene3D" id="1.10.510.10">
    <property type="entry name" value="Transferase(Phosphotransferase) domain 1"/>
    <property type="match status" value="1"/>
</dbReference>
<dbReference type="GO" id="GO:0005737">
    <property type="term" value="C:cytoplasm"/>
    <property type="evidence" value="ECO:0007669"/>
    <property type="project" value="TreeGrafter"/>
</dbReference>
<keyword evidence="2" id="KW-0418">Kinase</keyword>
<dbReference type="Proteomes" id="UP000762676">
    <property type="component" value="Unassembled WGS sequence"/>
</dbReference>
<dbReference type="PROSITE" id="PS50011">
    <property type="entry name" value="PROTEIN_KINASE_DOM"/>
    <property type="match status" value="1"/>
</dbReference>
<proteinExistence type="predicted"/>
<dbReference type="GO" id="GO:0005524">
    <property type="term" value="F:ATP binding"/>
    <property type="evidence" value="ECO:0007669"/>
    <property type="project" value="InterPro"/>
</dbReference>